<dbReference type="InterPro" id="IPR033690">
    <property type="entry name" value="Adenylat_kinase_CS"/>
</dbReference>
<dbReference type="PRINTS" id="PR00094">
    <property type="entry name" value="ADENYLTKNASE"/>
</dbReference>
<dbReference type="Proteomes" id="UP001391051">
    <property type="component" value="Unassembled WGS sequence"/>
</dbReference>
<keyword evidence="6" id="KW-1185">Reference proteome</keyword>
<dbReference type="Gene3D" id="3.40.50.300">
    <property type="entry name" value="P-loop containing nucleotide triphosphate hydrolases"/>
    <property type="match status" value="1"/>
</dbReference>
<dbReference type="PROSITE" id="PS00113">
    <property type="entry name" value="ADENYLATE_KINASE"/>
    <property type="match status" value="1"/>
</dbReference>
<evidence type="ECO:0000313" key="5">
    <source>
        <dbReference type="EMBL" id="KAK7951076.1"/>
    </source>
</evidence>
<dbReference type="GeneID" id="92076088"/>
<dbReference type="InterPro" id="IPR027417">
    <property type="entry name" value="P-loop_NTPase"/>
</dbReference>
<dbReference type="PANTHER" id="PTHR23359">
    <property type="entry name" value="NUCLEOTIDE KINASE"/>
    <property type="match status" value="1"/>
</dbReference>
<evidence type="ECO:0008006" key="7">
    <source>
        <dbReference type="Google" id="ProtNLM"/>
    </source>
</evidence>
<accession>A0ABR1QBG8</accession>
<dbReference type="CDD" id="cd01428">
    <property type="entry name" value="ADK"/>
    <property type="match status" value="1"/>
</dbReference>
<protein>
    <recommendedName>
        <fullName evidence="7">Adenylate kinase</fullName>
    </recommendedName>
</protein>
<dbReference type="InterPro" id="IPR000850">
    <property type="entry name" value="Adenylat/UMP-CMP_kin"/>
</dbReference>
<evidence type="ECO:0000256" key="4">
    <source>
        <dbReference type="RuleBase" id="RU003330"/>
    </source>
</evidence>
<reference evidence="5 6" key="1">
    <citation type="submission" date="2023-01" db="EMBL/GenBank/DDBJ databases">
        <title>Analysis of 21 Apiospora genomes using comparative genomics revels a genus with tremendous synthesis potential of carbohydrate active enzymes and secondary metabolites.</title>
        <authorList>
            <person name="Sorensen T."/>
        </authorList>
    </citation>
    <scope>NUCLEOTIDE SEQUENCE [LARGE SCALE GENOMIC DNA]</scope>
    <source>
        <strain evidence="5 6">CBS 24483</strain>
    </source>
</reference>
<dbReference type="RefSeq" id="XP_066699138.1">
    <property type="nucleotide sequence ID" value="XM_066843026.1"/>
</dbReference>
<evidence type="ECO:0000256" key="1">
    <source>
        <dbReference type="ARBA" id="ARBA00022679"/>
    </source>
</evidence>
<evidence type="ECO:0000313" key="6">
    <source>
        <dbReference type="Proteomes" id="UP001391051"/>
    </source>
</evidence>
<gene>
    <name evidence="5" type="ORF">PG986_006804</name>
</gene>
<dbReference type="EMBL" id="JAQQWE010000005">
    <property type="protein sequence ID" value="KAK7951076.1"/>
    <property type="molecule type" value="Genomic_DNA"/>
</dbReference>
<keyword evidence="1 4" id="KW-0808">Transferase</keyword>
<comment type="similarity">
    <text evidence="4">Belongs to the adenylate kinase family.</text>
</comment>
<evidence type="ECO:0000256" key="3">
    <source>
        <dbReference type="ARBA" id="ARBA00022777"/>
    </source>
</evidence>
<organism evidence="5 6">
    <name type="scientific">Apiospora aurea</name>
    <dbReference type="NCBI Taxonomy" id="335848"/>
    <lineage>
        <taxon>Eukaryota</taxon>
        <taxon>Fungi</taxon>
        <taxon>Dikarya</taxon>
        <taxon>Ascomycota</taxon>
        <taxon>Pezizomycotina</taxon>
        <taxon>Sordariomycetes</taxon>
        <taxon>Xylariomycetidae</taxon>
        <taxon>Amphisphaeriales</taxon>
        <taxon>Apiosporaceae</taxon>
        <taxon>Apiospora</taxon>
    </lineage>
</organism>
<keyword evidence="2" id="KW-0547">Nucleotide-binding</keyword>
<name>A0ABR1QBG8_9PEZI</name>
<proteinExistence type="inferred from homology"/>
<comment type="caution">
    <text evidence="5">The sequence shown here is derived from an EMBL/GenBank/DDBJ whole genome shotgun (WGS) entry which is preliminary data.</text>
</comment>
<dbReference type="SUPFAM" id="SSF52540">
    <property type="entry name" value="P-loop containing nucleoside triphosphate hydrolases"/>
    <property type="match status" value="1"/>
</dbReference>
<sequence>MDTMLSLGHRFNIVSHSAKTIWLSFSLGIGFHHLWCALQKTDRPRKTSQVRVPPKVQDYRGLCKGQKPLIILILGAPGVGKGTQSAYLASTFGLTHLSYGDLMRKLSDDRASVVSTLPLKEGSKSPSVPDDLGALLVWKEIEQGMRNDNKMAWLVDGFPRNHRQVTRWMEQAVSVQLVIYLFAPMSVSASRISGRASGSGRPEDGDQDVTFDRLLRHRQESEPMLAKLEDQGFQVKRINSDRGLVEVQEELHTLVKVSRMRAGTQAEGAPY</sequence>
<dbReference type="Pfam" id="PF00406">
    <property type="entry name" value="ADK"/>
    <property type="match status" value="1"/>
</dbReference>
<evidence type="ECO:0000256" key="2">
    <source>
        <dbReference type="ARBA" id="ARBA00022741"/>
    </source>
</evidence>
<keyword evidence="3 4" id="KW-0418">Kinase</keyword>